<dbReference type="EMBL" id="DS480407">
    <property type="protein sequence ID" value="EDO17264.1"/>
    <property type="molecule type" value="Genomic_DNA"/>
</dbReference>
<keyword evidence="2" id="KW-1185">Reference proteome</keyword>
<proteinExistence type="predicted"/>
<name>A7TKD7_VANPO</name>
<dbReference type="AlphaFoldDB" id="A7TKD7"/>
<dbReference type="HOGENOM" id="CLU_062488_0_0_1"/>
<dbReference type="OrthoDB" id="4063341at2759"/>
<dbReference type="KEGG" id="vpo:Kpol_538p24"/>
<evidence type="ECO:0000313" key="1">
    <source>
        <dbReference type="EMBL" id="EDO17264.1"/>
    </source>
</evidence>
<dbReference type="InParanoid" id="A7TKD7"/>
<evidence type="ECO:0000313" key="2">
    <source>
        <dbReference type="Proteomes" id="UP000000267"/>
    </source>
</evidence>
<dbReference type="Proteomes" id="UP000000267">
    <property type="component" value="Unassembled WGS sequence"/>
</dbReference>
<dbReference type="PhylomeDB" id="A7TKD7"/>
<dbReference type="OMA" id="KWAVWRQ"/>
<dbReference type="eggNOG" id="ENOG502S3DC">
    <property type="taxonomic scope" value="Eukaryota"/>
</dbReference>
<organism evidence="2">
    <name type="scientific">Vanderwaltozyma polyspora (strain ATCC 22028 / DSM 70294 / BCRC 21397 / CBS 2163 / NBRC 10782 / NRRL Y-8283 / UCD 57-17)</name>
    <name type="common">Kluyveromyces polysporus</name>
    <dbReference type="NCBI Taxonomy" id="436907"/>
    <lineage>
        <taxon>Eukaryota</taxon>
        <taxon>Fungi</taxon>
        <taxon>Dikarya</taxon>
        <taxon>Ascomycota</taxon>
        <taxon>Saccharomycotina</taxon>
        <taxon>Saccharomycetes</taxon>
        <taxon>Saccharomycetales</taxon>
        <taxon>Saccharomycetaceae</taxon>
        <taxon>Vanderwaltozyma</taxon>
    </lineage>
</organism>
<dbReference type="RefSeq" id="XP_001645122.1">
    <property type="nucleotide sequence ID" value="XM_001645072.1"/>
</dbReference>
<protein>
    <submittedName>
        <fullName evidence="1">Uncharacterized protein</fullName>
    </submittedName>
</protein>
<dbReference type="GeneID" id="5545470"/>
<gene>
    <name evidence="1" type="ORF">Kpol_538p24</name>
</gene>
<sequence length="401" mass="45722">MVQNKHISRLIRYVMFDSGGAGGNGGRDSVFGCIAKVLKRLRSVSLVSVVILLIKLRKTPYNYRSHVLKVWLRNAGSIGLLSSVSPIVNKILSFEINGVSVGDDKFKRFVSWNAAVCSFLLVVTKVPNWITSYVAIESISDSIYNLPRVHSFIENCDEKLLNSMRQVFFCFLIPILDSKVSKDNRGSQFLFGKRTLIKDFLIFLAIWDFLSLFNMIKSFFIKSKDSNTVPDVNSKNNKNIHNDEKPLISSNLKPLFDKLNEIQELTNSNNFSLFEKFMNSYIIKNILPSMKWAVWRQLVLYLFVKNNKLNKKNAFAGCTNLMKSIILVFGFLIVDGNANLNVRPGVLRFFIRSILTNKLNKIELEFDNFHNFVFLLSSQLAFYNYNNSDSSSSSSSNSNKV</sequence>
<reference evidence="1 2" key="1">
    <citation type="journal article" date="2007" name="Proc. Natl. Acad. Sci. U.S.A.">
        <title>Independent sorting-out of thousands of duplicated gene pairs in two yeast species descended from a whole-genome duplication.</title>
        <authorList>
            <person name="Scannell D.R."/>
            <person name="Frank A.C."/>
            <person name="Conant G.C."/>
            <person name="Byrne K.P."/>
            <person name="Woolfit M."/>
            <person name="Wolfe K.H."/>
        </authorList>
    </citation>
    <scope>NUCLEOTIDE SEQUENCE [LARGE SCALE GENOMIC DNA]</scope>
    <source>
        <strain evidence="2">ATCC 22028 / DSM 70294 / BCRC 21397 / CBS 2163 / NBRC 10782 / NRRL Y-8283 / UCD 57-17</strain>
    </source>
</reference>
<dbReference type="FunCoup" id="A7TKD7">
    <property type="interactions" value="14"/>
</dbReference>
<accession>A7TKD7</accession>